<evidence type="ECO:0000313" key="3">
    <source>
        <dbReference type="Proteomes" id="UP000294829"/>
    </source>
</evidence>
<sequence>MSEQAHIPLVIELPKKAMHRMRNIRAVLRDDRISLGAKGLFVLIMDLPDNWGARPSHIAEFTKTGKHLLSTYRKELEGVGGLRVEPIRLSDKEAAALNARDSKCYRAGHVVGTRWVLADPKLWAIEQSLTKKRKEQSRVAGFPPVGDADSRQPRDSNNRTVRYSMNCKGIEKEKQQDGNLQNAATPYSHLTQSRRRRGDETIEHGVEIWTDGDIARLKSLIAKFGVARVEGVAASLTPAAGHLAPYVSAVIKAIDVAMSKDQRDAEMKQQIGKLSADSPTSKAVAQAHISKMKNALGKKNLE</sequence>
<gene>
    <name evidence="2" type="ORF">E2I14_08140</name>
</gene>
<accession>A0A4R5W2E3</accession>
<dbReference type="AlphaFoldDB" id="A0A4R5W2E3"/>
<dbReference type="EMBL" id="SMYL01000003">
    <property type="protein sequence ID" value="TDK66434.1"/>
    <property type="molecule type" value="Genomic_DNA"/>
</dbReference>
<comment type="caution">
    <text evidence="2">The sequence shown here is derived from an EMBL/GenBank/DDBJ whole genome shotgun (WGS) entry which is preliminary data.</text>
</comment>
<name>A0A4R5W2E3_9BURK</name>
<feature type="region of interest" description="Disordered" evidence="1">
    <location>
        <begin position="134"/>
        <end position="159"/>
    </location>
</feature>
<dbReference type="RefSeq" id="WP_133327313.1">
    <property type="nucleotide sequence ID" value="NZ_SMYL01000003.1"/>
</dbReference>
<dbReference type="OrthoDB" id="3544497at2"/>
<feature type="compositionally biased region" description="Basic and acidic residues" evidence="1">
    <location>
        <begin position="148"/>
        <end position="157"/>
    </location>
</feature>
<protein>
    <submittedName>
        <fullName evidence="2">Uncharacterized protein</fullName>
    </submittedName>
</protein>
<reference evidence="2 3" key="1">
    <citation type="submission" date="2019-03" db="EMBL/GenBank/DDBJ databases">
        <title>Sapientia aquatica gen. nov., sp. nov., isolated from a crater lake.</title>
        <authorList>
            <person name="Felfoldi T."/>
            <person name="Szabo A."/>
            <person name="Toth E."/>
            <person name="Schumann P."/>
            <person name="Keki Z."/>
            <person name="Marialigeti K."/>
            <person name="Mathe I."/>
        </authorList>
    </citation>
    <scope>NUCLEOTIDE SEQUENCE [LARGE SCALE GENOMIC DNA]</scope>
    <source>
        <strain evidence="2 3">SA-152</strain>
    </source>
</reference>
<evidence type="ECO:0000256" key="1">
    <source>
        <dbReference type="SAM" id="MobiDB-lite"/>
    </source>
</evidence>
<dbReference type="Proteomes" id="UP000294829">
    <property type="component" value="Unassembled WGS sequence"/>
</dbReference>
<evidence type="ECO:0000313" key="2">
    <source>
        <dbReference type="EMBL" id="TDK66434.1"/>
    </source>
</evidence>
<proteinExistence type="predicted"/>
<keyword evidence="3" id="KW-1185">Reference proteome</keyword>
<organism evidence="2 3">
    <name type="scientific">Sapientia aquatica</name>
    <dbReference type="NCBI Taxonomy" id="1549640"/>
    <lineage>
        <taxon>Bacteria</taxon>
        <taxon>Pseudomonadati</taxon>
        <taxon>Pseudomonadota</taxon>
        <taxon>Betaproteobacteria</taxon>
        <taxon>Burkholderiales</taxon>
        <taxon>Oxalobacteraceae</taxon>
        <taxon>Sapientia</taxon>
    </lineage>
</organism>